<dbReference type="Gene3D" id="3.40.630.30">
    <property type="match status" value="1"/>
</dbReference>
<dbReference type="GO" id="GO:0016747">
    <property type="term" value="F:acyltransferase activity, transferring groups other than amino-acyl groups"/>
    <property type="evidence" value="ECO:0007669"/>
    <property type="project" value="InterPro"/>
</dbReference>
<dbReference type="AlphaFoldDB" id="A0A939FYQ5"/>
<feature type="domain" description="N-acetyltransferase" evidence="1">
    <location>
        <begin position="10"/>
        <end position="180"/>
    </location>
</feature>
<keyword evidence="3" id="KW-1185">Reference proteome</keyword>
<protein>
    <submittedName>
        <fullName evidence="2">GNAT family N-acetyltransferase</fullName>
    </submittedName>
</protein>
<dbReference type="InterPro" id="IPR016181">
    <property type="entry name" value="Acyl_CoA_acyltransferase"/>
</dbReference>
<sequence length="188" mass="21179">MRSPIETTRTRLRRWRDEDRAAFHRLNSDETVMRFFPFRRSRAESDAFLDGLNARLDQDGVSFLALDVDGGDAAVGIVGMAVLDPIMPCAPGIEIGWRLLPEVWGQGYATEAAEGCLHRAFTNPGACDDIVSFCVDGNAASEAVMLRLGFSREADFDHPKVDPATHPHLVRHRLYRLRRADWRSRQRG</sequence>
<dbReference type="PANTHER" id="PTHR43792:SF1">
    <property type="entry name" value="N-ACETYLTRANSFERASE DOMAIN-CONTAINING PROTEIN"/>
    <property type="match status" value="1"/>
</dbReference>
<dbReference type="InterPro" id="IPR000182">
    <property type="entry name" value="GNAT_dom"/>
</dbReference>
<dbReference type="Pfam" id="PF13302">
    <property type="entry name" value="Acetyltransf_3"/>
    <property type="match status" value="1"/>
</dbReference>
<evidence type="ECO:0000313" key="3">
    <source>
        <dbReference type="Proteomes" id="UP000664122"/>
    </source>
</evidence>
<dbReference type="InterPro" id="IPR051531">
    <property type="entry name" value="N-acetyltransferase"/>
</dbReference>
<organism evidence="2 3">
    <name type="scientific">Jiella flava</name>
    <dbReference type="NCBI Taxonomy" id="2816857"/>
    <lineage>
        <taxon>Bacteria</taxon>
        <taxon>Pseudomonadati</taxon>
        <taxon>Pseudomonadota</taxon>
        <taxon>Alphaproteobacteria</taxon>
        <taxon>Hyphomicrobiales</taxon>
        <taxon>Aurantimonadaceae</taxon>
        <taxon>Jiella</taxon>
    </lineage>
</organism>
<accession>A0A939FYQ5</accession>
<reference evidence="2" key="1">
    <citation type="submission" date="2021-03" db="EMBL/GenBank/DDBJ databases">
        <title>Whole genome sequence of Jiella sp. CQZ9-1.</title>
        <authorList>
            <person name="Tuo L."/>
        </authorList>
    </citation>
    <scope>NUCLEOTIDE SEQUENCE</scope>
    <source>
        <strain evidence="2">CQZ9-1</strain>
    </source>
</reference>
<comment type="caution">
    <text evidence="2">The sequence shown here is derived from an EMBL/GenBank/DDBJ whole genome shotgun (WGS) entry which is preliminary data.</text>
</comment>
<dbReference type="PROSITE" id="PS51186">
    <property type="entry name" value="GNAT"/>
    <property type="match status" value="1"/>
</dbReference>
<gene>
    <name evidence="2" type="ORF">J1C48_12105</name>
</gene>
<dbReference type="PANTHER" id="PTHR43792">
    <property type="entry name" value="GNAT FAMILY, PUTATIVE (AFU_ORTHOLOGUE AFUA_3G00765)-RELATED-RELATED"/>
    <property type="match status" value="1"/>
</dbReference>
<evidence type="ECO:0000313" key="2">
    <source>
        <dbReference type="EMBL" id="MBO0663324.1"/>
    </source>
</evidence>
<name>A0A939FYQ5_9HYPH</name>
<proteinExistence type="predicted"/>
<dbReference type="Proteomes" id="UP000664122">
    <property type="component" value="Unassembled WGS sequence"/>
</dbReference>
<evidence type="ECO:0000259" key="1">
    <source>
        <dbReference type="PROSITE" id="PS51186"/>
    </source>
</evidence>
<dbReference type="SUPFAM" id="SSF55729">
    <property type="entry name" value="Acyl-CoA N-acyltransferases (Nat)"/>
    <property type="match status" value="1"/>
</dbReference>
<dbReference type="EMBL" id="JAFMPP010000009">
    <property type="protein sequence ID" value="MBO0663324.1"/>
    <property type="molecule type" value="Genomic_DNA"/>
</dbReference>